<keyword evidence="4 7" id="KW-0472">Membrane</keyword>
<proteinExistence type="inferred from homology"/>
<feature type="compositionally biased region" description="Polar residues" evidence="6">
    <location>
        <begin position="331"/>
        <end position="344"/>
    </location>
</feature>
<feature type="transmembrane region" description="Helical" evidence="7">
    <location>
        <begin position="203"/>
        <end position="221"/>
    </location>
</feature>
<keyword evidence="2 7" id="KW-0812">Transmembrane</keyword>
<feature type="transmembrane region" description="Helical" evidence="7">
    <location>
        <begin position="41"/>
        <end position="65"/>
    </location>
</feature>
<feature type="region of interest" description="Disordered" evidence="6">
    <location>
        <begin position="314"/>
        <end position="357"/>
    </location>
</feature>
<dbReference type="PANTHER" id="PTHR33048:SF47">
    <property type="entry name" value="INTEGRAL MEMBRANE PROTEIN-RELATED"/>
    <property type="match status" value="1"/>
</dbReference>
<feature type="compositionally biased region" description="Basic and acidic residues" evidence="6">
    <location>
        <begin position="314"/>
        <end position="326"/>
    </location>
</feature>
<keyword evidence="3 7" id="KW-1133">Transmembrane helix</keyword>
<dbReference type="InterPro" id="IPR052337">
    <property type="entry name" value="SAT4-like"/>
</dbReference>
<evidence type="ECO:0000256" key="5">
    <source>
        <dbReference type="ARBA" id="ARBA00038359"/>
    </source>
</evidence>
<dbReference type="AlphaFoldDB" id="A0AAJ0F7B4"/>
<feature type="transmembrane region" description="Helical" evidence="7">
    <location>
        <begin position="120"/>
        <end position="143"/>
    </location>
</feature>
<dbReference type="GO" id="GO:0016020">
    <property type="term" value="C:membrane"/>
    <property type="evidence" value="ECO:0007669"/>
    <property type="project" value="UniProtKB-SubCell"/>
</dbReference>
<evidence type="ECO:0000256" key="6">
    <source>
        <dbReference type="SAM" id="MobiDB-lite"/>
    </source>
</evidence>
<evidence type="ECO:0000256" key="1">
    <source>
        <dbReference type="ARBA" id="ARBA00004141"/>
    </source>
</evidence>
<dbReference type="EMBL" id="MU839832">
    <property type="protein sequence ID" value="KAK1756612.1"/>
    <property type="molecule type" value="Genomic_DNA"/>
</dbReference>
<comment type="similarity">
    <text evidence="5">Belongs to the SAT4 family.</text>
</comment>
<dbReference type="Proteomes" id="UP001239445">
    <property type="component" value="Unassembled WGS sequence"/>
</dbReference>
<dbReference type="InterPro" id="IPR049326">
    <property type="entry name" value="Rhodopsin_dom_fungi"/>
</dbReference>
<organism evidence="9 10">
    <name type="scientific">Echria macrotheca</name>
    <dbReference type="NCBI Taxonomy" id="438768"/>
    <lineage>
        <taxon>Eukaryota</taxon>
        <taxon>Fungi</taxon>
        <taxon>Dikarya</taxon>
        <taxon>Ascomycota</taxon>
        <taxon>Pezizomycotina</taxon>
        <taxon>Sordariomycetes</taxon>
        <taxon>Sordariomycetidae</taxon>
        <taxon>Sordariales</taxon>
        <taxon>Schizotheciaceae</taxon>
        <taxon>Echria</taxon>
    </lineage>
</organism>
<dbReference type="PANTHER" id="PTHR33048">
    <property type="entry name" value="PTH11-LIKE INTEGRAL MEMBRANE PROTEIN (AFU_ORTHOLOGUE AFUA_5G11245)"/>
    <property type="match status" value="1"/>
</dbReference>
<evidence type="ECO:0000256" key="7">
    <source>
        <dbReference type="SAM" id="Phobius"/>
    </source>
</evidence>
<evidence type="ECO:0000256" key="4">
    <source>
        <dbReference type="ARBA" id="ARBA00023136"/>
    </source>
</evidence>
<evidence type="ECO:0000256" key="2">
    <source>
        <dbReference type="ARBA" id="ARBA00022692"/>
    </source>
</evidence>
<evidence type="ECO:0000313" key="9">
    <source>
        <dbReference type="EMBL" id="KAK1756612.1"/>
    </source>
</evidence>
<protein>
    <recommendedName>
        <fullName evidence="8">Rhodopsin domain-containing protein</fullName>
    </recommendedName>
</protein>
<keyword evidence="10" id="KW-1185">Reference proteome</keyword>
<sequence length="357" mass="40509">MSSSTTATAFATASATATQDPLSQYFPGLVIDHSQDQLSYQASIIACSVVTWAVAAFFVAARFYTRRLLLHVWSWEDWVIVVSLVLSSMCSASIIIQAVLGLGTHIWTVPPQNAKPLAMAGWFDLLLYFMSLWATKISILMLYRRILTYPWIKLSTTILLTVIVIFGVWTLASVLTACVPLAAFWDSSIQGVCHDYRWYASTSAMHISTDFLIYVLPMPAIRTLRLRFRLKTLLYSLFAFGFLLCVISILRMVNLIVYSNVVDVTWQWTTSAYWTTVEINFAIVCACVMTLKPLIVKFFPVLEAEERLSSSDRDHRSWELSADWHKPPTIGSRSTRTPQRTQDTLVEEEEGRETREL</sequence>
<dbReference type="Pfam" id="PF20684">
    <property type="entry name" value="Fung_rhodopsin"/>
    <property type="match status" value="1"/>
</dbReference>
<feature type="transmembrane region" description="Helical" evidence="7">
    <location>
        <begin position="273"/>
        <end position="291"/>
    </location>
</feature>
<gene>
    <name evidence="9" type="ORF">QBC47DRAFT_380256</name>
</gene>
<feature type="domain" description="Rhodopsin" evidence="8">
    <location>
        <begin position="61"/>
        <end position="296"/>
    </location>
</feature>
<evidence type="ECO:0000256" key="3">
    <source>
        <dbReference type="ARBA" id="ARBA00022989"/>
    </source>
</evidence>
<feature type="transmembrane region" description="Helical" evidence="7">
    <location>
        <begin position="77"/>
        <end position="100"/>
    </location>
</feature>
<evidence type="ECO:0000259" key="8">
    <source>
        <dbReference type="Pfam" id="PF20684"/>
    </source>
</evidence>
<accession>A0AAJ0F7B4</accession>
<feature type="transmembrane region" description="Helical" evidence="7">
    <location>
        <begin position="233"/>
        <end position="253"/>
    </location>
</feature>
<comment type="subcellular location">
    <subcellularLocation>
        <location evidence="1">Membrane</location>
        <topology evidence="1">Multi-pass membrane protein</topology>
    </subcellularLocation>
</comment>
<evidence type="ECO:0000313" key="10">
    <source>
        <dbReference type="Proteomes" id="UP001239445"/>
    </source>
</evidence>
<reference evidence="9" key="1">
    <citation type="submission" date="2023-06" db="EMBL/GenBank/DDBJ databases">
        <title>Genome-scale phylogeny and comparative genomics of the fungal order Sordariales.</title>
        <authorList>
            <consortium name="Lawrence Berkeley National Laboratory"/>
            <person name="Hensen N."/>
            <person name="Bonometti L."/>
            <person name="Westerberg I."/>
            <person name="Brannstrom I.O."/>
            <person name="Guillou S."/>
            <person name="Cros-Aarteil S."/>
            <person name="Calhoun S."/>
            <person name="Haridas S."/>
            <person name="Kuo A."/>
            <person name="Mondo S."/>
            <person name="Pangilinan J."/>
            <person name="Riley R."/>
            <person name="Labutti K."/>
            <person name="Andreopoulos B."/>
            <person name="Lipzen A."/>
            <person name="Chen C."/>
            <person name="Yanf M."/>
            <person name="Daum C."/>
            <person name="Ng V."/>
            <person name="Clum A."/>
            <person name="Steindorff A."/>
            <person name="Ohm R."/>
            <person name="Martin F."/>
            <person name="Silar P."/>
            <person name="Natvig D."/>
            <person name="Lalanne C."/>
            <person name="Gautier V."/>
            <person name="Ament-Velasquez S.L."/>
            <person name="Kruys A."/>
            <person name="Hutchinson M.I."/>
            <person name="Powell A.J."/>
            <person name="Barry K."/>
            <person name="Miller A.N."/>
            <person name="Grigoriev I.V."/>
            <person name="Debuchy R."/>
            <person name="Gladieux P."/>
            <person name="Thoren M.H."/>
            <person name="Johannesson H."/>
        </authorList>
    </citation>
    <scope>NUCLEOTIDE SEQUENCE</scope>
    <source>
        <strain evidence="9">PSN4</strain>
    </source>
</reference>
<name>A0AAJ0F7B4_9PEZI</name>
<feature type="transmembrane region" description="Helical" evidence="7">
    <location>
        <begin position="155"/>
        <end position="183"/>
    </location>
</feature>
<comment type="caution">
    <text evidence="9">The sequence shown here is derived from an EMBL/GenBank/DDBJ whole genome shotgun (WGS) entry which is preliminary data.</text>
</comment>